<comment type="caution">
    <text evidence="2">The sequence shown here is derived from an EMBL/GenBank/DDBJ whole genome shotgun (WGS) entry which is preliminary data.</text>
</comment>
<gene>
    <name evidence="2" type="ORF">PENFLA_c021G06507</name>
</gene>
<evidence type="ECO:0000256" key="1">
    <source>
        <dbReference type="SAM" id="MobiDB-lite"/>
    </source>
</evidence>
<dbReference type="OrthoDB" id="3853075at2759"/>
<dbReference type="AlphaFoldDB" id="A0A1V6SX15"/>
<accession>A0A1V6SX15</accession>
<feature type="compositionally biased region" description="Basic residues" evidence="1">
    <location>
        <begin position="134"/>
        <end position="143"/>
    </location>
</feature>
<feature type="region of interest" description="Disordered" evidence="1">
    <location>
        <begin position="1"/>
        <end position="28"/>
    </location>
</feature>
<dbReference type="STRING" id="254877.A0A1V6SX15"/>
<evidence type="ECO:0000313" key="3">
    <source>
        <dbReference type="Proteomes" id="UP000191342"/>
    </source>
</evidence>
<feature type="region of interest" description="Disordered" evidence="1">
    <location>
        <begin position="100"/>
        <end position="143"/>
    </location>
</feature>
<dbReference type="Proteomes" id="UP000191342">
    <property type="component" value="Unassembled WGS sequence"/>
</dbReference>
<keyword evidence="3" id="KW-1185">Reference proteome</keyword>
<dbReference type="EMBL" id="MLQL01000021">
    <property type="protein sequence ID" value="OQE18496.1"/>
    <property type="molecule type" value="Genomic_DNA"/>
</dbReference>
<reference evidence="3" key="1">
    <citation type="journal article" date="2017" name="Nat. Microbiol.">
        <title>Global analysis of biosynthetic gene clusters reveals vast potential of secondary metabolite production in Penicillium species.</title>
        <authorList>
            <person name="Nielsen J.C."/>
            <person name="Grijseels S."/>
            <person name="Prigent S."/>
            <person name="Ji B."/>
            <person name="Dainat J."/>
            <person name="Nielsen K.F."/>
            <person name="Frisvad J.C."/>
            <person name="Workman M."/>
            <person name="Nielsen J."/>
        </authorList>
    </citation>
    <scope>NUCLEOTIDE SEQUENCE [LARGE SCALE GENOMIC DNA]</scope>
    <source>
        <strain evidence="3">IBT 14082</strain>
    </source>
</reference>
<organism evidence="2 3">
    <name type="scientific">Penicillium flavigenum</name>
    <dbReference type="NCBI Taxonomy" id="254877"/>
    <lineage>
        <taxon>Eukaryota</taxon>
        <taxon>Fungi</taxon>
        <taxon>Dikarya</taxon>
        <taxon>Ascomycota</taxon>
        <taxon>Pezizomycotina</taxon>
        <taxon>Eurotiomycetes</taxon>
        <taxon>Eurotiomycetidae</taxon>
        <taxon>Eurotiales</taxon>
        <taxon>Aspergillaceae</taxon>
        <taxon>Penicillium</taxon>
    </lineage>
</organism>
<evidence type="ECO:0000313" key="2">
    <source>
        <dbReference type="EMBL" id="OQE18496.1"/>
    </source>
</evidence>
<sequence>MSSSRAWSLDRQRRGPLSHTIGAGSYSKNGTVVSEAHAPSWMQSSAQKVVSGLSSIKKVIGSDKLAPINVEVKWVRGTNVARYMETEAAIEKALEREVALPPSKFRPPWDPRVSVSKLPGVGSRSAGHPDTIRSRSRGQVRTR</sequence>
<name>A0A1V6SX15_9EURO</name>
<protein>
    <submittedName>
        <fullName evidence="2">Uncharacterized protein</fullName>
    </submittedName>
</protein>
<proteinExistence type="predicted"/>